<accession>A0A3E2VFP0</accession>
<organism evidence="2">
    <name type="scientific">Clostridium innocuum</name>
    <dbReference type="NCBI Taxonomy" id="1522"/>
    <lineage>
        <taxon>Bacteria</taxon>
        <taxon>Bacillati</taxon>
        <taxon>Bacillota</taxon>
        <taxon>Clostridia</taxon>
        <taxon>Eubacteriales</taxon>
        <taxon>Clostridiaceae</taxon>
        <taxon>Clostridium</taxon>
    </lineage>
</organism>
<name>A0A3E2VFP0_CLOIN</name>
<dbReference type="Gene3D" id="1.10.260.40">
    <property type="entry name" value="lambda repressor-like DNA-binding domains"/>
    <property type="match status" value="1"/>
</dbReference>
<feature type="domain" description="HTH cro/C1-type" evidence="1">
    <location>
        <begin position="39"/>
        <end position="62"/>
    </location>
</feature>
<evidence type="ECO:0000259" key="1">
    <source>
        <dbReference type="PROSITE" id="PS50943"/>
    </source>
</evidence>
<dbReference type="Proteomes" id="UP000260025">
    <property type="component" value="Unassembled WGS sequence"/>
</dbReference>
<protein>
    <submittedName>
        <fullName evidence="2">XRE family transcriptional regulator</fullName>
    </submittedName>
</protein>
<dbReference type="PROSITE" id="PS50943">
    <property type="entry name" value="HTH_CROC1"/>
    <property type="match status" value="1"/>
</dbReference>
<dbReference type="GO" id="GO:0003677">
    <property type="term" value="F:DNA binding"/>
    <property type="evidence" value="ECO:0007669"/>
    <property type="project" value="InterPro"/>
</dbReference>
<dbReference type="InterPro" id="IPR010982">
    <property type="entry name" value="Lambda_DNA-bd_dom_sf"/>
</dbReference>
<gene>
    <name evidence="2" type="ORF">DXA38_21505</name>
</gene>
<dbReference type="EMBL" id="QVEV01000064">
    <property type="protein sequence ID" value="RGC08987.1"/>
    <property type="molecule type" value="Genomic_DNA"/>
</dbReference>
<sequence length="74" mass="8647">MYLQKNFNYLKKKNNLTYRDIRSFLKCGTETINIVSNGDQNNVRIEIVVKLAELLNVSLDELVKIDLEDLEKNT</sequence>
<dbReference type="InterPro" id="IPR001387">
    <property type="entry name" value="Cro/C1-type_HTH"/>
</dbReference>
<comment type="caution">
    <text evidence="2">The sequence shown here is derived from an EMBL/GenBank/DDBJ whole genome shotgun (WGS) entry which is preliminary data.</text>
</comment>
<dbReference type="RefSeq" id="WP_100933761.1">
    <property type="nucleotide sequence ID" value="NZ_JAQEUB010000037.1"/>
</dbReference>
<reference evidence="2" key="1">
    <citation type="submission" date="2018-08" db="EMBL/GenBank/DDBJ databases">
        <title>A genome reference for cultivated species of the human gut microbiota.</title>
        <authorList>
            <person name="Zou Y."/>
            <person name="Xue W."/>
            <person name="Luo G."/>
        </authorList>
    </citation>
    <scope>NUCLEOTIDE SEQUENCE [LARGE SCALE GENOMIC DNA]</scope>
    <source>
        <strain evidence="2">OF01-2LB</strain>
    </source>
</reference>
<dbReference type="SUPFAM" id="SSF47413">
    <property type="entry name" value="lambda repressor-like DNA-binding domains"/>
    <property type="match status" value="1"/>
</dbReference>
<dbReference type="AlphaFoldDB" id="A0A3E2VFP0"/>
<proteinExistence type="predicted"/>
<evidence type="ECO:0000313" key="2">
    <source>
        <dbReference type="EMBL" id="RGC08987.1"/>
    </source>
</evidence>